<feature type="signal peptide" evidence="1">
    <location>
        <begin position="1"/>
        <end position="22"/>
    </location>
</feature>
<feature type="chain" id="PRO_5005547686" evidence="1">
    <location>
        <begin position="23"/>
        <end position="454"/>
    </location>
</feature>
<keyword evidence="3" id="KW-1185">Reference proteome</keyword>
<dbReference type="EMBL" id="GG745328">
    <property type="protein sequence ID" value="KNE54665.1"/>
    <property type="molecule type" value="Genomic_DNA"/>
</dbReference>
<keyword evidence="1" id="KW-0732">Signal</keyword>
<reference evidence="3" key="2">
    <citation type="submission" date="2009-11" db="EMBL/GenBank/DDBJ databases">
        <title>The Genome Sequence of Allomyces macrogynus strain ATCC 38327.</title>
        <authorList>
            <consortium name="The Broad Institute Genome Sequencing Platform"/>
            <person name="Russ C."/>
            <person name="Cuomo C."/>
            <person name="Shea T."/>
            <person name="Young S.K."/>
            <person name="Zeng Q."/>
            <person name="Koehrsen M."/>
            <person name="Haas B."/>
            <person name="Borodovsky M."/>
            <person name="Guigo R."/>
            <person name="Alvarado L."/>
            <person name="Berlin A."/>
            <person name="Borenstein D."/>
            <person name="Chen Z."/>
            <person name="Engels R."/>
            <person name="Freedman E."/>
            <person name="Gellesch M."/>
            <person name="Goldberg J."/>
            <person name="Griggs A."/>
            <person name="Gujja S."/>
            <person name="Heiman D."/>
            <person name="Hepburn T."/>
            <person name="Howarth C."/>
            <person name="Jen D."/>
            <person name="Larson L."/>
            <person name="Lewis B."/>
            <person name="Mehta T."/>
            <person name="Park D."/>
            <person name="Pearson M."/>
            <person name="Roberts A."/>
            <person name="Saif S."/>
            <person name="Shenoy N."/>
            <person name="Sisk P."/>
            <person name="Stolte C."/>
            <person name="Sykes S."/>
            <person name="Walk T."/>
            <person name="White J."/>
            <person name="Yandava C."/>
            <person name="Burger G."/>
            <person name="Gray M.W."/>
            <person name="Holland P.W.H."/>
            <person name="King N."/>
            <person name="Lang F.B.F."/>
            <person name="Roger A.J."/>
            <person name="Ruiz-Trillo I."/>
            <person name="Lander E."/>
            <person name="Nusbaum C."/>
        </authorList>
    </citation>
    <scope>NUCLEOTIDE SEQUENCE [LARGE SCALE GENOMIC DNA]</scope>
    <source>
        <strain evidence="3">ATCC 38327</strain>
    </source>
</reference>
<dbReference type="VEuPathDB" id="FungiDB:AMAG_00623"/>
<accession>A0A0L0RX08</accession>
<name>A0A0L0RX08_ALLM3</name>
<sequence length="454" mass="47310">MPAPSARAAALLLSASSVAGLAATLLPARVLEALAHTRTVTQALASMTRAAARLLMWRGDGAGIEAALALATWTAVCFQTRLFLCAAPVLAGCVLYPGSAFAINDPNSPTTGDTVELPPVAAIQPVATATVAADRTGVPVVHHHAAGVPVTHHGLANYASTPRQSPSPQMVPMAPSLPPPGANVNVQDAVTGLVTDLLELHDLIFEGADRVLRLLNAVTRLLVASRILVVAAGLLPNHMRASAAFPPPSVAERRRQLEWQWVTPGAALVGWTALCSFTSMHAPVVLTWVGGLAAFTALSDAGLDVADAVANRAVASLPDVARRIAQAREHVAAVRDDWFAWTSAADTVPVKAELLPSQPTSKIDTVGQIGYELVAIIGVLVRALVRWIIWSVVEPVARVSFGAVATVEYVRTQSRIDDESATVPAALVLRSHAMGVGGNAAAAPRSFRLIGPEP</sequence>
<evidence type="ECO:0000313" key="3">
    <source>
        <dbReference type="Proteomes" id="UP000054350"/>
    </source>
</evidence>
<protein>
    <submittedName>
        <fullName evidence="2">Uncharacterized protein</fullName>
    </submittedName>
</protein>
<dbReference type="AlphaFoldDB" id="A0A0L0RX08"/>
<dbReference type="OrthoDB" id="10337296at2759"/>
<reference evidence="2 3" key="1">
    <citation type="submission" date="2009-11" db="EMBL/GenBank/DDBJ databases">
        <title>Annotation of Allomyces macrogynus ATCC 38327.</title>
        <authorList>
            <consortium name="The Broad Institute Genome Sequencing Platform"/>
            <person name="Russ C."/>
            <person name="Cuomo C."/>
            <person name="Burger G."/>
            <person name="Gray M.W."/>
            <person name="Holland P.W.H."/>
            <person name="King N."/>
            <person name="Lang F.B.F."/>
            <person name="Roger A.J."/>
            <person name="Ruiz-Trillo I."/>
            <person name="Young S.K."/>
            <person name="Zeng Q."/>
            <person name="Gargeya S."/>
            <person name="Fitzgerald M."/>
            <person name="Haas B."/>
            <person name="Abouelleil A."/>
            <person name="Alvarado L."/>
            <person name="Arachchi H.M."/>
            <person name="Berlin A."/>
            <person name="Chapman S.B."/>
            <person name="Gearin G."/>
            <person name="Goldberg J."/>
            <person name="Griggs A."/>
            <person name="Gujja S."/>
            <person name="Hansen M."/>
            <person name="Heiman D."/>
            <person name="Howarth C."/>
            <person name="Larimer J."/>
            <person name="Lui A."/>
            <person name="MacDonald P.J.P."/>
            <person name="McCowen C."/>
            <person name="Montmayeur A."/>
            <person name="Murphy C."/>
            <person name="Neiman D."/>
            <person name="Pearson M."/>
            <person name="Priest M."/>
            <person name="Roberts A."/>
            <person name="Saif S."/>
            <person name="Shea T."/>
            <person name="Sisk P."/>
            <person name="Stolte C."/>
            <person name="Sykes S."/>
            <person name="Wortman J."/>
            <person name="Nusbaum C."/>
            <person name="Birren B."/>
        </authorList>
    </citation>
    <scope>NUCLEOTIDE SEQUENCE [LARGE SCALE GENOMIC DNA]</scope>
    <source>
        <strain evidence="2 3">ATCC 38327</strain>
    </source>
</reference>
<organism evidence="2 3">
    <name type="scientific">Allomyces macrogynus (strain ATCC 38327)</name>
    <name type="common">Allomyces javanicus var. macrogynus</name>
    <dbReference type="NCBI Taxonomy" id="578462"/>
    <lineage>
        <taxon>Eukaryota</taxon>
        <taxon>Fungi</taxon>
        <taxon>Fungi incertae sedis</taxon>
        <taxon>Blastocladiomycota</taxon>
        <taxon>Blastocladiomycetes</taxon>
        <taxon>Blastocladiales</taxon>
        <taxon>Blastocladiaceae</taxon>
        <taxon>Allomyces</taxon>
    </lineage>
</organism>
<dbReference type="Proteomes" id="UP000054350">
    <property type="component" value="Unassembled WGS sequence"/>
</dbReference>
<gene>
    <name evidence="2" type="ORF">AMAG_00623</name>
</gene>
<proteinExistence type="predicted"/>
<evidence type="ECO:0000313" key="2">
    <source>
        <dbReference type="EMBL" id="KNE54665.1"/>
    </source>
</evidence>
<evidence type="ECO:0000256" key="1">
    <source>
        <dbReference type="SAM" id="SignalP"/>
    </source>
</evidence>